<dbReference type="RefSeq" id="WP_183318668.1">
    <property type="nucleotide sequence ID" value="NZ_JACIEN010000009.1"/>
</dbReference>
<evidence type="ECO:0000259" key="5">
    <source>
        <dbReference type="SMART" id="SM00244"/>
    </source>
</evidence>
<accession>A0A840C8B3</accession>
<organism evidence="6 7">
    <name type="scientific">Chelatococcus caeni</name>
    <dbReference type="NCBI Taxonomy" id="1348468"/>
    <lineage>
        <taxon>Bacteria</taxon>
        <taxon>Pseudomonadati</taxon>
        <taxon>Pseudomonadota</taxon>
        <taxon>Alphaproteobacteria</taxon>
        <taxon>Hyphomicrobiales</taxon>
        <taxon>Chelatococcaceae</taxon>
        <taxon>Chelatococcus</taxon>
    </lineage>
</organism>
<dbReference type="GO" id="GO:0008233">
    <property type="term" value="F:peptidase activity"/>
    <property type="evidence" value="ECO:0007669"/>
    <property type="project" value="UniProtKB-KW"/>
</dbReference>
<dbReference type="PANTHER" id="PTHR23222">
    <property type="entry name" value="PROHIBITIN"/>
    <property type="match status" value="1"/>
</dbReference>
<dbReference type="Proteomes" id="UP000577362">
    <property type="component" value="Unassembled WGS sequence"/>
</dbReference>
<keyword evidence="6" id="KW-0645">Protease</keyword>
<dbReference type="GO" id="GO:0006508">
    <property type="term" value="P:proteolysis"/>
    <property type="evidence" value="ECO:0007669"/>
    <property type="project" value="UniProtKB-KW"/>
</dbReference>
<evidence type="ECO:0000313" key="7">
    <source>
        <dbReference type="Proteomes" id="UP000577362"/>
    </source>
</evidence>
<proteinExistence type="predicted"/>
<keyword evidence="4" id="KW-1133">Transmembrane helix</keyword>
<dbReference type="InterPro" id="IPR000163">
    <property type="entry name" value="Prohibitin"/>
</dbReference>
<keyword evidence="6" id="KW-0378">Hydrolase</keyword>
<dbReference type="EMBL" id="JACIEN010000009">
    <property type="protein sequence ID" value="MBB4019828.1"/>
    <property type="molecule type" value="Genomic_DNA"/>
</dbReference>
<feature type="compositionally biased region" description="Polar residues" evidence="3">
    <location>
        <begin position="339"/>
        <end position="357"/>
    </location>
</feature>
<dbReference type="PANTHER" id="PTHR23222:SF1">
    <property type="entry name" value="PROHIBITIN-2"/>
    <property type="match status" value="1"/>
</dbReference>
<keyword evidence="2 4" id="KW-0472">Membrane</keyword>
<dbReference type="InterPro" id="IPR001107">
    <property type="entry name" value="Band_7"/>
</dbReference>
<comment type="subcellular location">
    <subcellularLocation>
        <location evidence="1">Membrane</location>
        <topology evidence="1">Single-pass membrane protein</topology>
    </subcellularLocation>
</comment>
<keyword evidence="7" id="KW-1185">Reference proteome</keyword>
<dbReference type="CDD" id="cd03401">
    <property type="entry name" value="SPFH_prohibitin"/>
    <property type="match status" value="1"/>
</dbReference>
<evidence type="ECO:0000256" key="4">
    <source>
        <dbReference type="SAM" id="Phobius"/>
    </source>
</evidence>
<feature type="region of interest" description="Disordered" evidence="3">
    <location>
        <begin position="293"/>
        <end position="378"/>
    </location>
</feature>
<evidence type="ECO:0000256" key="1">
    <source>
        <dbReference type="ARBA" id="ARBA00004167"/>
    </source>
</evidence>
<feature type="domain" description="Band 7" evidence="5">
    <location>
        <begin position="42"/>
        <end position="205"/>
    </location>
</feature>
<evidence type="ECO:0000313" key="6">
    <source>
        <dbReference type="EMBL" id="MBB4019828.1"/>
    </source>
</evidence>
<dbReference type="SUPFAM" id="SSF117892">
    <property type="entry name" value="Band 7/SPFH domain"/>
    <property type="match status" value="1"/>
</dbReference>
<keyword evidence="4" id="KW-0812">Transmembrane</keyword>
<dbReference type="Pfam" id="PF01145">
    <property type="entry name" value="Band_7"/>
    <property type="match status" value="1"/>
</dbReference>
<dbReference type="GO" id="GO:0016020">
    <property type="term" value="C:membrane"/>
    <property type="evidence" value="ECO:0007669"/>
    <property type="project" value="UniProtKB-SubCell"/>
</dbReference>
<dbReference type="GO" id="GO:0007005">
    <property type="term" value="P:mitochondrion organization"/>
    <property type="evidence" value="ECO:0007669"/>
    <property type="project" value="TreeGrafter"/>
</dbReference>
<dbReference type="SMART" id="SM00244">
    <property type="entry name" value="PHB"/>
    <property type="match status" value="1"/>
</dbReference>
<reference evidence="6 7" key="1">
    <citation type="submission" date="2020-08" db="EMBL/GenBank/DDBJ databases">
        <title>Genomic Encyclopedia of Type Strains, Phase IV (KMG-IV): sequencing the most valuable type-strain genomes for metagenomic binning, comparative biology and taxonomic classification.</title>
        <authorList>
            <person name="Goeker M."/>
        </authorList>
    </citation>
    <scope>NUCLEOTIDE SEQUENCE [LARGE SCALE GENOMIC DNA]</scope>
    <source>
        <strain evidence="6 7">DSM 103737</strain>
    </source>
</reference>
<name>A0A840C8B3_9HYPH</name>
<dbReference type="InterPro" id="IPR036013">
    <property type="entry name" value="Band_7/SPFH_dom_sf"/>
</dbReference>
<evidence type="ECO:0000256" key="3">
    <source>
        <dbReference type="SAM" id="MobiDB-lite"/>
    </source>
</evidence>
<sequence>MTLADARPAAARKRRDFRLKRGDKIIAFTLFFGLLALLLWPFTFFIIRPGEVGVLFRVLTTGTETTFVYREGLGIKWPWNTIYRYEVRTQAQEERVHGLAHDGLSINIDVTVLFRPQAEKAGVLHQQVGPDYVERLVKPLTIEAVRAVIGKFGPHDLYRIEVSKLERDILLELQDSPVDLITYQGVVIRNIDLPDTLNTAITNKLTQEQNAQAYEYIIDQEKKEAERKRIEAVGIQTFYSIVADALSPQLLTWRGIEATVQIARSNNSKVVIVGGGKDQLPLILGSDIATQPNMPAPPAVDPETHRLPSFDGLPPLFPIRPGSPGSTSEAPAPRDGSRETSQTAGPSDSDATGTGTTRPEPASTRVPPRQPQGTRDGS</sequence>
<comment type="caution">
    <text evidence="6">The sequence shown here is derived from an EMBL/GenBank/DDBJ whole genome shotgun (WGS) entry which is preliminary data.</text>
</comment>
<protein>
    <submittedName>
        <fullName evidence="6">Regulator of protease activity HflC (Stomatin/prohibitin superfamily)</fullName>
    </submittedName>
</protein>
<dbReference type="Gene3D" id="3.30.479.30">
    <property type="entry name" value="Band 7 domain"/>
    <property type="match status" value="1"/>
</dbReference>
<evidence type="ECO:0000256" key="2">
    <source>
        <dbReference type="ARBA" id="ARBA00023136"/>
    </source>
</evidence>
<dbReference type="PRINTS" id="PR00679">
    <property type="entry name" value="PROHIBITIN"/>
</dbReference>
<gene>
    <name evidence="6" type="ORF">GGR16_004888</name>
</gene>
<feature type="transmembrane region" description="Helical" evidence="4">
    <location>
        <begin position="25"/>
        <end position="47"/>
    </location>
</feature>
<dbReference type="AlphaFoldDB" id="A0A840C8B3"/>